<dbReference type="InterPro" id="IPR036291">
    <property type="entry name" value="NAD(P)-bd_dom_sf"/>
</dbReference>
<dbReference type="InterPro" id="IPR013708">
    <property type="entry name" value="Shikimate_DH-bd_N"/>
</dbReference>
<keyword evidence="3" id="KW-0028">Amino-acid biosynthesis</keyword>
<feature type="domain" description="Shikimate dehydrogenase substrate binding N-terminal" evidence="4">
    <location>
        <begin position="18"/>
        <end position="100"/>
    </location>
</feature>
<evidence type="ECO:0000256" key="2">
    <source>
        <dbReference type="ARBA" id="ARBA00023002"/>
    </source>
</evidence>
<gene>
    <name evidence="5" type="ORF">NRP21_23115</name>
</gene>
<accession>A0ABT1XA21</accession>
<protein>
    <submittedName>
        <fullName evidence="5">Shikimate dehydrogenase</fullName>
    </submittedName>
</protein>
<keyword evidence="2" id="KW-0560">Oxidoreductase</keyword>
<evidence type="ECO:0000256" key="3">
    <source>
        <dbReference type="ARBA" id="ARBA00023141"/>
    </source>
</evidence>
<dbReference type="Proteomes" id="UP001524642">
    <property type="component" value="Unassembled WGS sequence"/>
</dbReference>
<dbReference type="Gene3D" id="3.40.50.720">
    <property type="entry name" value="NAD(P)-binding Rossmann-like Domain"/>
    <property type="match status" value="1"/>
</dbReference>
<evidence type="ECO:0000259" key="4">
    <source>
        <dbReference type="Pfam" id="PF08501"/>
    </source>
</evidence>
<dbReference type="SUPFAM" id="SSF53223">
    <property type="entry name" value="Aminoacid dehydrogenase-like, N-terminal domain"/>
    <property type="match status" value="1"/>
</dbReference>
<name>A0ABT1XA21_9PROT</name>
<evidence type="ECO:0000313" key="5">
    <source>
        <dbReference type="EMBL" id="MCR0984953.1"/>
    </source>
</evidence>
<dbReference type="PANTHER" id="PTHR21089">
    <property type="entry name" value="SHIKIMATE DEHYDROGENASE"/>
    <property type="match status" value="1"/>
</dbReference>
<comment type="pathway">
    <text evidence="1">Metabolic intermediate biosynthesis; chorismate biosynthesis; chorismate from D-erythrose 4-phosphate and phosphoenolpyruvate: step 4/7.</text>
</comment>
<dbReference type="EMBL" id="JANJOU010000027">
    <property type="protein sequence ID" value="MCR0984953.1"/>
    <property type="molecule type" value="Genomic_DNA"/>
</dbReference>
<evidence type="ECO:0000313" key="6">
    <source>
        <dbReference type="Proteomes" id="UP001524642"/>
    </source>
</evidence>
<dbReference type="Gene3D" id="3.40.50.10860">
    <property type="entry name" value="Leucine Dehydrogenase, chain A, domain 1"/>
    <property type="match status" value="1"/>
</dbReference>
<dbReference type="SUPFAM" id="SSF51735">
    <property type="entry name" value="NAD(P)-binding Rossmann-fold domains"/>
    <property type="match status" value="1"/>
</dbReference>
<evidence type="ECO:0000256" key="1">
    <source>
        <dbReference type="ARBA" id="ARBA00004871"/>
    </source>
</evidence>
<sequence length="281" mass="29350">MPNQMISSPEGGTRLYAVLGDPVAQVLAPGLMNRLFAEEGIDAVMVPVQVSAERLGAVVAGLKSMGNCDGILVTIPHKFAVAHLVERRSGMVELTGAANALRRDPDGAWSADNFDGRGFVTGLLKAGQDLRSGPVVLFGAGGAGVSIAAALLEQGVRELHVVDPVPGKAAALAERLSGRWPGAVRTTARPPLEDASVAINATPLGLRPEDPLPFEPSVLSPGTRVADIIMKPAETRLLREAASLGYPVQPGIYMLAEQIGLYREFFRLGEGVQAAALAPVL</sequence>
<comment type="caution">
    <text evidence="5">The sequence shown here is derived from an EMBL/GenBank/DDBJ whole genome shotgun (WGS) entry which is preliminary data.</text>
</comment>
<proteinExistence type="predicted"/>
<keyword evidence="3" id="KW-0057">Aromatic amino acid biosynthesis</keyword>
<keyword evidence="6" id="KW-1185">Reference proteome</keyword>
<dbReference type="PANTHER" id="PTHR21089:SF1">
    <property type="entry name" value="BIFUNCTIONAL 3-DEHYDROQUINATE DEHYDRATASE_SHIKIMATE DEHYDROGENASE, CHLOROPLASTIC"/>
    <property type="match status" value="1"/>
</dbReference>
<dbReference type="InterPro" id="IPR022893">
    <property type="entry name" value="Shikimate_DH_fam"/>
</dbReference>
<dbReference type="CDD" id="cd01065">
    <property type="entry name" value="NAD_bind_Shikimate_DH"/>
    <property type="match status" value="1"/>
</dbReference>
<reference evidence="5 6" key="1">
    <citation type="submission" date="2022-06" db="EMBL/GenBank/DDBJ databases">
        <title>Roseomonas CN29.</title>
        <authorList>
            <person name="Cheng Y."/>
            <person name="He X."/>
        </authorList>
    </citation>
    <scope>NUCLEOTIDE SEQUENCE [LARGE SCALE GENOMIC DNA]</scope>
    <source>
        <strain evidence="5 6">CN29</strain>
    </source>
</reference>
<dbReference type="InterPro" id="IPR046346">
    <property type="entry name" value="Aminoacid_DH-like_N_sf"/>
</dbReference>
<dbReference type="Pfam" id="PF08501">
    <property type="entry name" value="Shikimate_dh_N"/>
    <property type="match status" value="1"/>
</dbReference>
<dbReference type="RefSeq" id="WP_257718606.1">
    <property type="nucleotide sequence ID" value="NZ_JANJOU010000027.1"/>
</dbReference>
<organism evidence="5 6">
    <name type="scientific">Roseomonas populi</name>
    <dbReference type="NCBI Taxonomy" id="3121582"/>
    <lineage>
        <taxon>Bacteria</taxon>
        <taxon>Pseudomonadati</taxon>
        <taxon>Pseudomonadota</taxon>
        <taxon>Alphaproteobacteria</taxon>
        <taxon>Acetobacterales</taxon>
        <taxon>Roseomonadaceae</taxon>
        <taxon>Roseomonas</taxon>
    </lineage>
</organism>